<reference evidence="2" key="1">
    <citation type="submission" date="2010-03" db="EMBL/GenBank/DDBJ databases">
        <title>Complete sequence of Mobiluncus curtisii ATCC 43063.</title>
        <authorList>
            <person name="Muzny D."/>
            <person name="Qin X."/>
            <person name="Deng J."/>
            <person name="Jiang H."/>
            <person name="Liu Y."/>
            <person name="Qu J."/>
            <person name="Song X.-Z."/>
            <person name="Zhang L."/>
            <person name="Thornton R."/>
            <person name="Coyle M."/>
            <person name="Francisco L."/>
            <person name="Jackson L."/>
            <person name="Javaid M."/>
            <person name="Korchina V."/>
            <person name="Kovar C."/>
            <person name="Mata R."/>
            <person name="Mathew T."/>
            <person name="Ngo R."/>
            <person name="Nguyen L."/>
            <person name="Nguyen N."/>
            <person name="Okwuonu G."/>
            <person name="Ongeri F."/>
            <person name="Pham C."/>
            <person name="Simmons D."/>
            <person name="Wilczek-Boney K."/>
            <person name="Hale W."/>
            <person name="Jakkamsetti A."/>
            <person name="Pham P."/>
            <person name="Ruth R."/>
            <person name="San Lucas F."/>
            <person name="Warren J."/>
            <person name="Zhang J."/>
            <person name="Zhao Z."/>
            <person name="Zhou C."/>
            <person name="Zhu D."/>
            <person name="Lee S."/>
            <person name="Bess C."/>
            <person name="Blankenburg K."/>
            <person name="Forbes L."/>
            <person name="Fu Q."/>
            <person name="Gubbala S."/>
            <person name="Hirani K."/>
            <person name="Jayaseelan J.C."/>
            <person name="Lara F."/>
            <person name="Munidasa M."/>
            <person name="Palculict T."/>
            <person name="Patil S."/>
            <person name="Pu L.-L."/>
            <person name="Saada N."/>
            <person name="Tang L."/>
            <person name="Weissenberger G."/>
            <person name="Zhu Y."/>
            <person name="Hemphill L."/>
            <person name="Shang Y."/>
            <person name="Youmans B."/>
            <person name="Ayvaz T."/>
            <person name="Ross M."/>
            <person name="Santibanez J."/>
            <person name="Aqrawi P."/>
            <person name="Gross S."/>
            <person name="Joshi V."/>
            <person name="Fowler G."/>
            <person name="Nazareth L."/>
            <person name="Reid J."/>
            <person name="Worley K."/>
            <person name="Petrosino J."/>
            <person name="Highlander S."/>
            <person name="Gibbs R."/>
            <person name="Gibbs R."/>
        </authorList>
    </citation>
    <scope>NUCLEOTIDE SEQUENCE [LARGE SCALE GENOMIC DNA]</scope>
    <source>
        <strain evidence="2">ATCC 43553</strain>
    </source>
</reference>
<accession>D4X9L3</accession>
<evidence type="ECO:0000313" key="2">
    <source>
        <dbReference type="Proteomes" id="UP000004510"/>
    </source>
</evidence>
<organism evidence="1 2">
    <name type="scientific">Achromobacter piechaudii ATCC 43553</name>
    <dbReference type="NCBI Taxonomy" id="742159"/>
    <lineage>
        <taxon>Bacteria</taxon>
        <taxon>Pseudomonadati</taxon>
        <taxon>Pseudomonadota</taxon>
        <taxon>Betaproteobacteria</taxon>
        <taxon>Burkholderiales</taxon>
        <taxon>Alcaligenaceae</taxon>
        <taxon>Achromobacter</taxon>
    </lineage>
</organism>
<comment type="caution">
    <text evidence="1">The sequence shown here is derived from an EMBL/GenBank/DDBJ whole genome shotgun (WGS) entry which is preliminary data.</text>
</comment>
<sequence>MAVKNTPQRIARHSGVKIPACRFALRGGPWGLRLARTGPNQVKLGARTFYGPGNFASQVMKAQDRKKTLATFSGFAALQLFASLPARQMATVVACRWGYLRR</sequence>
<dbReference type="AlphaFoldDB" id="D4X9L3"/>
<gene>
    <name evidence="1" type="ORF">HMPREF0004_2160</name>
</gene>
<dbReference type="Proteomes" id="UP000004510">
    <property type="component" value="Unassembled WGS sequence"/>
</dbReference>
<proteinExistence type="predicted"/>
<name>D4X9L3_9BURK</name>
<dbReference type="HOGENOM" id="CLU_2271218_0_0_4"/>
<dbReference type="PATRIC" id="fig|742159.3.peg.3073"/>
<protein>
    <submittedName>
        <fullName evidence="1">Uncharacterized protein</fullName>
    </submittedName>
</protein>
<dbReference type="EMBL" id="ADMS01000051">
    <property type="protein sequence ID" value="EFF76474.1"/>
    <property type="molecule type" value="Genomic_DNA"/>
</dbReference>
<evidence type="ECO:0000313" key="1">
    <source>
        <dbReference type="EMBL" id="EFF76474.1"/>
    </source>
</evidence>